<evidence type="ECO:0000259" key="2">
    <source>
        <dbReference type="PROSITE" id="PS51228"/>
    </source>
</evidence>
<evidence type="ECO:0000313" key="4">
    <source>
        <dbReference type="EMBL" id="MCG9025628.1"/>
    </source>
</evidence>
<dbReference type="Gene3D" id="1.20.80.10">
    <property type="match status" value="1"/>
</dbReference>
<dbReference type="AlphaFoldDB" id="A0A248LKV6"/>
<dbReference type="GO" id="GO:0000062">
    <property type="term" value="F:fatty-acyl-CoA binding"/>
    <property type="evidence" value="ECO:0007669"/>
    <property type="project" value="InterPro"/>
</dbReference>
<dbReference type="Proteomes" id="UP001200247">
    <property type="component" value="Unassembled WGS sequence"/>
</dbReference>
<reference evidence="4 6" key="4">
    <citation type="submission" date="2021-10" db="EMBL/GenBank/DDBJ databases">
        <title>Whole-genome sequencing analysis of Laribacter hongkongensis: virulence gene profiles, carbohydrate-active enzyme prediction, and antimicrobial resistance characterization.</title>
        <authorList>
            <person name="Yuan P."/>
            <person name="Zhan Y."/>
            <person name="Chen D."/>
        </authorList>
    </citation>
    <scope>NUCLEOTIDE SEQUENCE [LARGE SCALE GENOMIC DNA]</scope>
    <source>
        <strain evidence="4 6">W67</strain>
    </source>
</reference>
<reference evidence="5" key="2">
    <citation type="submission" date="2017-06" db="EMBL/GenBank/DDBJ databases">
        <title>Whole genome sequence of Laribacter hongkongensis LHGZ1.</title>
        <authorList>
            <person name="Chen D."/>
            <person name="Wu H."/>
            <person name="Chen J."/>
        </authorList>
    </citation>
    <scope>NUCLEOTIDE SEQUENCE [LARGE SCALE GENOMIC DNA]</scope>
    <source>
        <strain evidence="5">LHGZ1</strain>
    </source>
</reference>
<reference evidence="3" key="3">
    <citation type="submission" date="2017-06" db="EMBL/GenBank/DDBJ databases">
        <authorList>
            <person name="Kim H.J."/>
            <person name="Triplett B.A."/>
        </authorList>
    </citation>
    <scope>NUCLEOTIDE SEQUENCE</scope>
    <source>
        <strain evidence="3">HLGZ1</strain>
    </source>
</reference>
<evidence type="ECO:0000313" key="3">
    <source>
        <dbReference type="EMBL" id="ASJ25282.1"/>
    </source>
</evidence>
<dbReference type="Proteomes" id="UP000197424">
    <property type="component" value="Chromosome"/>
</dbReference>
<reference evidence="3" key="1">
    <citation type="journal article" date="2017" name="J. Antimicrob. Chemother.">
        <title>Emergence and genomic analysis of MDR Laribacter hongkongensis strain HLGZ1 from Guangzhou, China.</title>
        <authorList>
            <person name="Wu H.K."/>
            <person name="Chen J.H."/>
            <person name="Yang L."/>
            <person name="Li A.R."/>
            <person name="Su D.H."/>
            <person name="Lin Y.P."/>
            <person name="Chen D.Q."/>
        </authorList>
    </citation>
    <scope>NUCLEOTIDE SEQUENCE</scope>
    <source>
        <strain evidence="3">HLGZ1</strain>
    </source>
</reference>
<dbReference type="EMBL" id="JAJAXM010000009">
    <property type="protein sequence ID" value="MCG9025628.1"/>
    <property type="molecule type" value="Genomic_DNA"/>
</dbReference>
<dbReference type="PANTHER" id="PTHR23310">
    <property type="entry name" value="ACYL-COA-BINDING PROTEIN, ACBP"/>
    <property type="match status" value="1"/>
</dbReference>
<dbReference type="GeneID" id="75109975"/>
<feature type="domain" description="ACB" evidence="2">
    <location>
        <begin position="4"/>
        <end position="86"/>
    </location>
</feature>
<dbReference type="OMA" id="RYKFEAW"/>
<dbReference type="SUPFAM" id="SSF47027">
    <property type="entry name" value="Acyl-CoA binding protein"/>
    <property type="match status" value="1"/>
</dbReference>
<dbReference type="PANTHER" id="PTHR23310:SF62">
    <property type="entry name" value="ACYL-COA BINDING PROTEIN 1, ISOFORM A"/>
    <property type="match status" value="1"/>
</dbReference>
<name>A0A248LKV6_9NEIS</name>
<keyword evidence="1" id="KW-0446">Lipid-binding</keyword>
<dbReference type="RefSeq" id="WP_012697852.1">
    <property type="nucleotide sequence ID" value="NZ_CP022115.1"/>
</dbReference>
<proteinExistence type="predicted"/>
<dbReference type="GO" id="GO:0006631">
    <property type="term" value="P:fatty acid metabolic process"/>
    <property type="evidence" value="ECO:0007669"/>
    <property type="project" value="TreeGrafter"/>
</dbReference>
<dbReference type="InterPro" id="IPR000582">
    <property type="entry name" value="Acyl-CoA-binding_protein"/>
</dbReference>
<evidence type="ECO:0000256" key="1">
    <source>
        <dbReference type="ARBA" id="ARBA00023121"/>
    </source>
</evidence>
<dbReference type="PROSITE" id="PS51228">
    <property type="entry name" value="ACB_2"/>
    <property type="match status" value="1"/>
</dbReference>
<dbReference type="EMBL" id="CP022115">
    <property type="protein sequence ID" value="ASJ25282.1"/>
    <property type="molecule type" value="Genomic_DNA"/>
</dbReference>
<protein>
    <submittedName>
        <fullName evidence="3">Acyl-CoA-binding protein</fullName>
    </submittedName>
</protein>
<dbReference type="InterPro" id="IPR035984">
    <property type="entry name" value="Acyl-CoA-binding_sf"/>
</dbReference>
<organism evidence="3 5">
    <name type="scientific">Laribacter hongkongensis</name>
    <dbReference type="NCBI Taxonomy" id="168471"/>
    <lineage>
        <taxon>Bacteria</taxon>
        <taxon>Pseudomonadati</taxon>
        <taxon>Pseudomonadota</taxon>
        <taxon>Betaproteobacteria</taxon>
        <taxon>Neisseriales</taxon>
        <taxon>Aquaspirillaceae</taxon>
        <taxon>Laribacter</taxon>
    </lineage>
</organism>
<dbReference type="PRINTS" id="PR00689">
    <property type="entry name" value="ACOABINDINGP"/>
</dbReference>
<evidence type="ECO:0000313" key="6">
    <source>
        <dbReference type="Proteomes" id="UP001200247"/>
    </source>
</evidence>
<accession>A0A248LKV6</accession>
<dbReference type="Pfam" id="PF00887">
    <property type="entry name" value="ACBP"/>
    <property type="match status" value="1"/>
</dbReference>
<sequence>MSDIATRFAAARQDVQALAERPDNATLLELYALYKQGAEGDATGERPGMMDFVNRMKFDAWDKLRGTQQEAAQQAYIDLVERLRAG</sequence>
<dbReference type="InterPro" id="IPR014352">
    <property type="entry name" value="FERM/acyl-CoA-bd_prot_sf"/>
</dbReference>
<gene>
    <name evidence="4" type="ORF">LH440_06860</name>
    <name evidence="3" type="ORF">LHGZ1_2451</name>
</gene>
<evidence type="ECO:0000313" key="5">
    <source>
        <dbReference type="Proteomes" id="UP000197424"/>
    </source>
</evidence>
<dbReference type="OrthoDB" id="5625302at2"/>